<dbReference type="Gene3D" id="3.30.300.30">
    <property type="match status" value="1"/>
</dbReference>
<feature type="non-terminal residue" evidence="4">
    <location>
        <position position="1"/>
    </location>
</feature>
<dbReference type="GO" id="GO:0003824">
    <property type="term" value="F:catalytic activity"/>
    <property type="evidence" value="ECO:0007669"/>
    <property type="project" value="InterPro"/>
</dbReference>
<evidence type="ECO:0000256" key="2">
    <source>
        <dbReference type="ARBA" id="ARBA00022553"/>
    </source>
</evidence>
<dbReference type="InterPro" id="IPR009081">
    <property type="entry name" value="PP-bd_ACP"/>
</dbReference>
<dbReference type="EMBL" id="CAJNOJ010001185">
    <property type="protein sequence ID" value="CAF1545702.1"/>
    <property type="molecule type" value="Genomic_DNA"/>
</dbReference>
<dbReference type="GO" id="GO:0005737">
    <property type="term" value="C:cytoplasm"/>
    <property type="evidence" value="ECO:0007669"/>
    <property type="project" value="TreeGrafter"/>
</dbReference>
<reference evidence="4" key="1">
    <citation type="submission" date="2021-02" db="EMBL/GenBank/DDBJ databases">
        <authorList>
            <person name="Nowell W R."/>
        </authorList>
    </citation>
    <scope>NUCLEOTIDE SEQUENCE</scope>
</reference>
<dbReference type="PROSITE" id="PS50075">
    <property type="entry name" value="CARRIER"/>
    <property type="match status" value="1"/>
</dbReference>
<dbReference type="InterPro" id="IPR036736">
    <property type="entry name" value="ACP-like_sf"/>
</dbReference>
<dbReference type="Proteomes" id="UP000663852">
    <property type="component" value="Unassembled WGS sequence"/>
</dbReference>
<dbReference type="GO" id="GO:0044550">
    <property type="term" value="P:secondary metabolite biosynthetic process"/>
    <property type="evidence" value="ECO:0007669"/>
    <property type="project" value="TreeGrafter"/>
</dbReference>
<dbReference type="PANTHER" id="PTHR45527:SF1">
    <property type="entry name" value="FATTY ACID SYNTHASE"/>
    <property type="match status" value="1"/>
</dbReference>
<dbReference type="Gene3D" id="3.40.50.980">
    <property type="match status" value="2"/>
</dbReference>
<dbReference type="GO" id="GO:0043041">
    <property type="term" value="P:amino acid activation for nonribosomal peptide biosynthetic process"/>
    <property type="evidence" value="ECO:0007669"/>
    <property type="project" value="TreeGrafter"/>
</dbReference>
<dbReference type="InterPro" id="IPR023213">
    <property type="entry name" value="CAT-like_dom_sf"/>
</dbReference>
<protein>
    <recommendedName>
        <fullName evidence="3">Carrier domain-containing protein</fullName>
    </recommendedName>
</protein>
<dbReference type="InterPro" id="IPR045851">
    <property type="entry name" value="AMP-bd_C_sf"/>
</dbReference>
<name>A0A815WGQ4_ADIRI</name>
<dbReference type="InterPro" id="IPR000873">
    <property type="entry name" value="AMP-dep_synth/lig_dom"/>
</dbReference>
<evidence type="ECO:0000259" key="3">
    <source>
        <dbReference type="PROSITE" id="PS50075"/>
    </source>
</evidence>
<organism evidence="4 5">
    <name type="scientific">Adineta ricciae</name>
    <name type="common">Rotifer</name>
    <dbReference type="NCBI Taxonomy" id="249248"/>
    <lineage>
        <taxon>Eukaryota</taxon>
        <taxon>Metazoa</taxon>
        <taxon>Spiralia</taxon>
        <taxon>Gnathifera</taxon>
        <taxon>Rotifera</taxon>
        <taxon>Eurotatoria</taxon>
        <taxon>Bdelloidea</taxon>
        <taxon>Adinetida</taxon>
        <taxon>Adinetidae</taxon>
        <taxon>Adineta</taxon>
    </lineage>
</organism>
<dbReference type="InterPro" id="IPR020845">
    <property type="entry name" value="AMP-binding_CS"/>
</dbReference>
<feature type="domain" description="Carrier" evidence="3">
    <location>
        <begin position="103"/>
        <end position="183"/>
    </location>
</feature>
<dbReference type="Pfam" id="PF00550">
    <property type="entry name" value="PP-binding"/>
    <property type="match status" value="1"/>
</dbReference>
<dbReference type="GO" id="GO:0031177">
    <property type="term" value="F:phosphopantetheine binding"/>
    <property type="evidence" value="ECO:0007669"/>
    <property type="project" value="TreeGrafter"/>
</dbReference>
<keyword evidence="2" id="KW-0597">Phosphoprotein</keyword>
<dbReference type="PROSITE" id="PS00455">
    <property type="entry name" value="AMP_BINDING"/>
    <property type="match status" value="1"/>
</dbReference>
<gene>
    <name evidence="4" type="ORF">EDS130_LOCUS45638</name>
</gene>
<dbReference type="OrthoDB" id="10037479at2759"/>
<keyword evidence="1" id="KW-0596">Phosphopantetheine</keyword>
<evidence type="ECO:0000313" key="4">
    <source>
        <dbReference type="EMBL" id="CAF1545702.1"/>
    </source>
</evidence>
<sequence length="1386" mass="160417">LHGQRIELGEIERCLLNITSISACVVMKWGEDHLVAYVQSDYNDTAYFRDCCRSQLPLFMVPSMFIPLKQFPQNANGKLDRKQLPSPNSALTIESASSTQSNSPQNALEQHIHDIWCEIFRYNGKQISTRANFFSVGGHSLLFIELYHRYQSKFLFNNEMIPISSFLVETTIADHAKLIQAIDNNECKEETWYPLHLIEGIASFAQERIYLDQQIRFMDNVSVYNELVVLKLIDGTLSRDRLERAIRSVLEKHRILRTSLILDTNLGRLVQCVTQNHLAFTVNIGNTYTNEAELGLMISQTKSNVNIFDLSNGCAFYCEIIRKNPPGERIDREDLIGVQDVIVFAVHHAAYDRASRQIFFADLITAYESDEPLLKREDIFQYIDFSTYEREMDMTSASQFWRSYLDGYQIKCQLPFLIDRQQFTNNQRSGLSINNKFSFDNKSSDSFLSYASSHDVTPFQLGLTIFYAFLLKLTNNNTDLCVGCISANRYRTELQNLIGMFVATLPYRVTINPYDSFGKLVEQVREKCFAIIQHSHYPLQRILADINFNQSNLSLFQTVFDFITESHYTNDLSIRNVKLEPGSSELYEIFPFDFGMTFQYNALLVDNQLSGFITCSRDLFDEATVKVITRRFQHFCQQLFSSEFTPDSINMDLRPIFKFDPSSPDEDEEPQLINFCQQKGIKNEDTVETSMHTFLHFGKPLVRWLISPASFAQTRVWLAENKSEEAQIPIFNMPFIYRPIYNQTLSIRQLRRALSFLVLKHQSLRTSFIFDSHQNLLMQQITTEENLHENAFSIIESTYETENQLNHILKNEKYNRDLFNPNQGVVFRCHIIYHKRRSLDDILSHQDLLIFNFHHVIFDFPSMKIFLRDLNQLYTNVQLFNDEQHATSLRYLDYAMIEHEMAMIGAKMFWFDALHNCDLDQRLPLPYDRHRLTNVHRSHNRISISFDFNQDLSQAFYLFTSSNSLSLEQLGLACYFLFLHKITNGQTDLCIGMNIDGRYKHELKSIIGMFVNTIPLRCQFHSNTSFSQLSSSVSEMMINSMKYSYFPLQYILNQHPTVSHAAFLDISFQYLSLMNNDTENNIILIGNSQLSSLPDSIQMNENDMINQLDFLLSIRHDLDRNQLSCEIHASVDLFHSETIITLTQRFHTMLCQLFSLKQTSHRMDRSIDELSLRLEDERLLIQSMNNTQTSYSCSTCIHHEFVCRVMAHPQKLSVELDDQCLTYCELLYYVQLLSIRLLNEYHVNPGDVVCQCVERSISMFVGMLSIIMIGGSYCPLSPRDPRNRLQHLLQQTQSDCVLVDSTTENKFEGNNITLLNTSGMIGKQEIVNENHLDQLSSIESKSDTIAFVIFTSGSTGTPKAVICLCPSYLHILFESFFISKGANNAS</sequence>
<dbReference type="Pfam" id="PF00501">
    <property type="entry name" value="AMP-binding"/>
    <property type="match status" value="1"/>
</dbReference>
<comment type="caution">
    <text evidence="4">The sequence shown here is derived from an EMBL/GenBank/DDBJ whole genome shotgun (WGS) entry which is preliminary data.</text>
</comment>
<dbReference type="PANTHER" id="PTHR45527">
    <property type="entry name" value="NONRIBOSOMAL PEPTIDE SYNTHETASE"/>
    <property type="match status" value="1"/>
</dbReference>
<evidence type="ECO:0000313" key="5">
    <source>
        <dbReference type="Proteomes" id="UP000663852"/>
    </source>
</evidence>
<dbReference type="Gene3D" id="1.10.1200.10">
    <property type="entry name" value="ACP-like"/>
    <property type="match status" value="1"/>
</dbReference>
<accession>A0A815WGQ4</accession>
<dbReference type="SUPFAM" id="SSF56801">
    <property type="entry name" value="Acetyl-CoA synthetase-like"/>
    <property type="match status" value="2"/>
</dbReference>
<proteinExistence type="predicted"/>
<dbReference type="InterPro" id="IPR001242">
    <property type="entry name" value="Condensation_dom"/>
</dbReference>
<dbReference type="Gene3D" id="3.30.559.10">
    <property type="entry name" value="Chloramphenicol acetyltransferase-like domain"/>
    <property type="match status" value="2"/>
</dbReference>
<dbReference type="SUPFAM" id="SSF52777">
    <property type="entry name" value="CoA-dependent acyltransferases"/>
    <property type="match status" value="4"/>
</dbReference>
<evidence type="ECO:0000256" key="1">
    <source>
        <dbReference type="ARBA" id="ARBA00022450"/>
    </source>
</evidence>
<dbReference type="Gene3D" id="3.30.559.30">
    <property type="entry name" value="Nonribosomal peptide synthetase, condensation domain"/>
    <property type="match status" value="2"/>
</dbReference>
<dbReference type="Pfam" id="PF00668">
    <property type="entry name" value="Condensation"/>
    <property type="match status" value="2"/>
</dbReference>
<dbReference type="SUPFAM" id="SSF47336">
    <property type="entry name" value="ACP-like"/>
    <property type="match status" value="1"/>
</dbReference>